<dbReference type="Pfam" id="PF02678">
    <property type="entry name" value="Pirin"/>
    <property type="match status" value="1"/>
</dbReference>
<dbReference type="PANTHER" id="PTHR43212:SF3">
    <property type="entry name" value="QUERCETIN 2,3-DIOXYGENASE"/>
    <property type="match status" value="1"/>
</dbReference>
<feature type="domain" description="Pirin N-terminal" evidence="4">
    <location>
        <begin position="12"/>
        <end position="120"/>
    </location>
</feature>
<dbReference type="Proteomes" id="UP000008370">
    <property type="component" value="Unassembled WGS sequence"/>
</dbReference>
<dbReference type="HOGENOM" id="CLU_064194_3_1_1"/>
<dbReference type="Gene3D" id="2.60.120.10">
    <property type="entry name" value="Jelly Rolls"/>
    <property type="match status" value="2"/>
</dbReference>
<name>K5WIK9_PHACS</name>
<dbReference type="KEGG" id="pco:PHACADRAFT_264604"/>
<keyword evidence="2" id="KW-0479">Metal-binding</keyword>
<accession>K5WIK9</accession>
<dbReference type="PIRSF" id="PIRSF006232">
    <property type="entry name" value="Pirin"/>
    <property type="match status" value="1"/>
</dbReference>
<keyword evidence="6" id="KW-1185">Reference proteome</keyword>
<evidence type="ECO:0000313" key="5">
    <source>
        <dbReference type="EMBL" id="EKM50082.1"/>
    </source>
</evidence>
<dbReference type="EMBL" id="JH930479">
    <property type="protein sequence ID" value="EKM50082.1"/>
    <property type="molecule type" value="Genomic_DNA"/>
</dbReference>
<feature type="binding site" evidence="2">
    <location>
        <position position="104"/>
    </location>
    <ligand>
        <name>Fe cation</name>
        <dbReference type="ChEBI" id="CHEBI:24875"/>
    </ligand>
</feature>
<dbReference type="InParanoid" id="K5WIK9"/>
<dbReference type="InterPro" id="IPR011051">
    <property type="entry name" value="RmlC_Cupin_sf"/>
</dbReference>
<dbReference type="GO" id="GO:0046872">
    <property type="term" value="F:metal ion binding"/>
    <property type="evidence" value="ECO:0007669"/>
    <property type="project" value="UniProtKB-KW"/>
</dbReference>
<dbReference type="PANTHER" id="PTHR43212">
    <property type="entry name" value="QUERCETIN 2,3-DIOXYGENASE"/>
    <property type="match status" value="1"/>
</dbReference>
<evidence type="ECO:0000256" key="3">
    <source>
        <dbReference type="RuleBase" id="RU003457"/>
    </source>
</evidence>
<feature type="binding site" evidence="2">
    <location>
        <position position="60"/>
    </location>
    <ligand>
        <name>Fe cation</name>
        <dbReference type="ChEBI" id="CHEBI:24875"/>
    </ligand>
</feature>
<proteinExistence type="inferred from homology"/>
<dbReference type="AlphaFoldDB" id="K5WIK9"/>
<organism evidence="5 6">
    <name type="scientific">Phanerochaete carnosa (strain HHB-10118-sp)</name>
    <name type="common">White-rot fungus</name>
    <name type="synonym">Peniophora carnosa</name>
    <dbReference type="NCBI Taxonomy" id="650164"/>
    <lineage>
        <taxon>Eukaryota</taxon>
        <taxon>Fungi</taxon>
        <taxon>Dikarya</taxon>
        <taxon>Basidiomycota</taxon>
        <taxon>Agaricomycotina</taxon>
        <taxon>Agaricomycetes</taxon>
        <taxon>Polyporales</taxon>
        <taxon>Phanerochaetaceae</taxon>
        <taxon>Phanerochaete</taxon>
    </lineage>
</organism>
<evidence type="ECO:0000256" key="2">
    <source>
        <dbReference type="PIRSR" id="PIRSR006232-1"/>
    </source>
</evidence>
<evidence type="ECO:0000259" key="4">
    <source>
        <dbReference type="Pfam" id="PF02678"/>
    </source>
</evidence>
<dbReference type="CDD" id="cd02910">
    <property type="entry name" value="cupin_Yhhw_N"/>
    <property type="match status" value="1"/>
</dbReference>
<dbReference type="InterPro" id="IPR012093">
    <property type="entry name" value="Pirin"/>
</dbReference>
<feature type="binding site" evidence="2">
    <location>
        <position position="62"/>
    </location>
    <ligand>
        <name>Fe cation</name>
        <dbReference type="ChEBI" id="CHEBI:24875"/>
    </ligand>
</feature>
<evidence type="ECO:0000313" key="6">
    <source>
        <dbReference type="Proteomes" id="UP000008370"/>
    </source>
</evidence>
<dbReference type="GeneID" id="18918862"/>
<dbReference type="InterPro" id="IPR014710">
    <property type="entry name" value="RmlC-like_jellyroll"/>
</dbReference>
<dbReference type="SUPFAM" id="SSF51182">
    <property type="entry name" value="RmlC-like cupins"/>
    <property type="match status" value="1"/>
</dbReference>
<dbReference type="InterPro" id="IPR003829">
    <property type="entry name" value="Pirin_N_dom"/>
</dbReference>
<protein>
    <recommendedName>
        <fullName evidence="4">Pirin N-terminal domain-containing protein</fullName>
    </recommendedName>
</protein>
<dbReference type="OrthoDB" id="10261807at2759"/>
<keyword evidence="2" id="KW-0408">Iron</keyword>
<dbReference type="RefSeq" id="XP_007401276.1">
    <property type="nucleotide sequence ID" value="XM_007401214.1"/>
</dbReference>
<reference evidence="5 6" key="1">
    <citation type="journal article" date="2012" name="BMC Genomics">
        <title>Comparative genomics of the white-rot fungi, Phanerochaete carnosa and P. chrysosporium, to elucidate the genetic basis of the distinct wood types they colonize.</title>
        <authorList>
            <person name="Suzuki H."/>
            <person name="MacDonald J."/>
            <person name="Syed K."/>
            <person name="Salamov A."/>
            <person name="Hori C."/>
            <person name="Aerts A."/>
            <person name="Henrissat B."/>
            <person name="Wiebenga A."/>
            <person name="vanKuyk P.A."/>
            <person name="Barry K."/>
            <person name="Lindquist E."/>
            <person name="LaButti K."/>
            <person name="Lapidus A."/>
            <person name="Lucas S."/>
            <person name="Coutinho P."/>
            <person name="Gong Y."/>
            <person name="Samejima M."/>
            <person name="Mahadevan R."/>
            <person name="Abou-Zaid M."/>
            <person name="de Vries R.P."/>
            <person name="Igarashi K."/>
            <person name="Yadav J.S."/>
            <person name="Grigoriev I.V."/>
            <person name="Master E.R."/>
        </authorList>
    </citation>
    <scope>NUCLEOTIDE SEQUENCE [LARGE SCALE GENOMIC DNA]</scope>
    <source>
        <strain evidence="5 6">HHB-10118-sp</strain>
    </source>
</reference>
<feature type="binding site" evidence="2">
    <location>
        <position position="106"/>
    </location>
    <ligand>
        <name>Fe cation</name>
        <dbReference type="ChEBI" id="CHEBI:24875"/>
    </ligand>
</feature>
<evidence type="ECO:0000256" key="1">
    <source>
        <dbReference type="ARBA" id="ARBA00008416"/>
    </source>
</evidence>
<comment type="similarity">
    <text evidence="1 3">Belongs to the pirin family.</text>
</comment>
<comment type="cofactor">
    <cofactor evidence="2">
        <name>Fe cation</name>
        <dbReference type="ChEBI" id="CHEBI:24875"/>
    </cofactor>
    <text evidence="2">Binds 1 Fe cation per subunit.</text>
</comment>
<gene>
    <name evidence="5" type="ORF">PHACADRAFT_264604</name>
</gene>
<sequence length="267" mass="29250">MSVKFVPRPSDARGHADHDWLKTFHTFSFASYQDDEHSQYGPLRVINEDRVDAHTGFGTHGHSEFEIFSYVVAGELEHGDSMGNREVLKRGDLQMTSAGTGIRHSEKAHGEKQVHFLQIWALPNKGGLKPQYFTRHYSDEEKKDKWCKVVAPAGSDGVTEKREASGPAPVHSEVTMYASIISPSSTLSHTLSISDIAPRKAYVHLIQTSGYNPGKADGAQIKLKSASGESLVLREGDGVYIAGDSGATIEVQNEGDKAAELILFDLE</sequence>